<evidence type="ECO:0000256" key="4">
    <source>
        <dbReference type="ARBA" id="ARBA00022845"/>
    </source>
</evidence>
<feature type="repeat" description="PPR" evidence="7">
    <location>
        <begin position="1076"/>
        <end position="1106"/>
    </location>
</feature>
<feature type="region of interest" description="Disordered" evidence="8">
    <location>
        <begin position="537"/>
        <end position="559"/>
    </location>
</feature>
<feature type="region of interest" description="Disordered" evidence="8">
    <location>
        <begin position="1"/>
        <end position="21"/>
    </location>
</feature>
<dbReference type="PROSITE" id="PS51375">
    <property type="entry name" value="PPR"/>
    <property type="match status" value="4"/>
</dbReference>
<dbReference type="Gene3D" id="1.25.40.180">
    <property type="match status" value="4"/>
</dbReference>
<dbReference type="Pfam" id="PF01535">
    <property type="entry name" value="PPR"/>
    <property type="match status" value="1"/>
</dbReference>
<keyword evidence="4" id="KW-0810">Translation regulation</keyword>
<feature type="repeat" description="PPR" evidence="7">
    <location>
        <begin position="1208"/>
        <end position="1242"/>
    </location>
</feature>
<evidence type="ECO:0000256" key="1">
    <source>
        <dbReference type="ARBA" id="ARBA00005775"/>
    </source>
</evidence>
<dbReference type="InterPro" id="IPR002885">
    <property type="entry name" value="PPR_rpt"/>
</dbReference>
<dbReference type="SUPFAM" id="SSF48371">
    <property type="entry name" value="ARM repeat"/>
    <property type="match status" value="4"/>
</dbReference>
<reference evidence="10" key="1">
    <citation type="submission" date="2019-03" db="EMBL/GenBank/DDBJ databases">
        <authorList>
            <person name="Mank J."/>
            <person name="Almeida P."/>
        </authorList>
    </citation>
    <scope>NUCLEOTIDE SEQUENCE</scope>
    <source>
        <strain evidence="10">78183</strain>
    </source>
</reference>
<dbReference type="NCBIfam" id="TIGR00756">
    <property type="entry name" value="PPR"/>
    <property type="match status" value="5"/>
</dbReference>
<keyword evidence="2" id="KW-0396">Initiation factor</keyword>
<dbReference type="GO" id="GO:0003729">
    <property type="term" value="F:mRNA binding"/>
    <property type="evidence" value="ECO:0007669"/>
    <property type="project" value="TreeGrafter"/>
</dbReference>
<dbReference type="InterPro" id="IPR016024">
    <property type="entry name" value="ARM-type_fold"/>
</dbReference>
<evidence type="ECO:0000256" key="6">
    <source>
        <dbReference type="ARBA" id="ARBA00057610"/>
    </source>
</evidence>
<dbReference type="SMART" id="SM00543">
    <property type="entry name" value="MIF4G"/>
    <property type="match status" value="1"/>
</dbReference>
<dbReference type="Gene3D" id="1.25.40.10">
    <property type="entry name" value="Tetratricopeptide repeat domain"/>
    <property type="match status" value="3"/>
</dbReference>
<protein>
    <recommendedName>
        <fullName evidence="9">MI domain-containing protein</fullName>
    </recommendedName>
</protein>
<dbReference type="Pfam" id="PF02854">
    <property type="entry name" value="MIF4G"/>
    <property type="match status" value="2"/>
</dbReference>
<dbReference type="GO" id="GO:0003743">
    <property type="term" value="F:translation initiation factor activity"/>
    <property type="evidence" value="ECO:0007669"/>
    <property type="project" value="UniProtKB-KW"/>
</dbReference>
<feature type="compositionally biased region" description="Basic and acidic residues" evidence="8">
    <location>
        <begin position="72"/>
        <end position="86"/>
    </location>
</feature>
<feature type="domain" description="MI" evidence="9">
    <location>
        <begin position="559"/>
        <end position="681"/>
    </location>
</feature>
<dbReference type="FunFam" id="1.25.40.180:FF:000027">
    <property type="entry name" value="Eukaryotic translation initiation factor isoform 4G-2"/>
    <property type="match status" value="1"/>
</dbReference>
<feature type="repeat" description="PPR" evidence="7">
    <location>
        <begin position="1014"/>
        <end position="1048"/>
    </location>
</feature>
<gene>
    <name evidence="10" type="ORF">SVIM_LOCUS481275</name>
</gene>
<feature type="domain" description="MI" evidence="9">
    <location>
        <begin position="799"/>
        <end position="921"/>
    </location>
</feature>
<dbReference type="PROSITE" id="PS51366">
    <property type="entry name" value="MI"/>
    <property type="match status" value="2"/>
</dbReference>
<dbReference type="PANTHER" id="PTHR23253">
    <property type="entry name" value="EUKARYOTIC TRANSLATION INITIATION FACTOR 4 GAMMA"/>
    <property type="match status" value="1"/>
</dbReference>
<feature type="compositionally biased region" description="Pro residues" evidence="8">
    <location>
        <begin position="540"/>
        <end position="551"/>
    </location>
</feature>
<evidence type="ECO:0000259" key="9">
    <source>
        <dbReference type="PROSITE" id="PS51366"/>
    </source>
</evidence>
<comment type="function">
    <text evidence="6">Plays a role in the accumulation of some potyvirus during viral infection.</text>
</comment>
<dbReference type="Pfam" id="PF13041">
    <property type="entry name" value="PPR_2"/>
    <property type="match status" value="3"/>
</dbReference>
<dbReference type="Pfam" id="PF02847">
    <property type="entry name" value="MA3"/>
    <property type="match status" value="2"/>
</dbReference>
<dbReference type="SMART" id="SM00544">
    <property type="entry name" value="MA3"/>
    <property type="match status" value="2"/>
</dbReference>
<evidence type="ECO:0000256" key="3">
    <source>
        <dbReference type="ARBA" id="ARBA00022737"/>
    </source>
</evidence>
<evidence type="ECO:0000256" key="7">
    <source>
        <dbReference type="PROSITE-ProRule" id="PRU00708"/>
    </source>
</evidence>
<dbReference type="FunFam" id="1.25.40.10:FF:000989">
    <property type="entry name" value="Pentatricopeptide repeat-containing protein At1g31430"/>
    <property type="match status" value="1"/>
</dbReference>
<dbReference type="InterPro" id="IPR011990">
    <property type="entry name" value="TPR-like_helical_dom_sf"/>
</dbReference>
<evidence type="ECO:0000313" key="10">
    <source>
        <dbReference type="EMBL" id="VFU63233.1"/>
    </source>
</evidence>
<evidence type="ECO:0000256" key="5">
    <source>
        <dbReference type="ARBA" id="ARBA00022917"/>
    </source>
</evidence>
<dbReference type="InterPro" id="IPR003890">
    <property type="entry name" value="MIF4G-like_typ-3"/>
</dbReference>
<organism evidence="10">
    <name type="scientific">Salix viminalis</name>
    <name type="common">Common osier</name>
    <name type="synonym">Basket willow</name>
    <dbReference type="NCBI Taxonomy" id="40686"/>
    <lineage>
        <taxon>Eukaryota</taxon>
        <taxon>Viridiplantae</taxon>
        <taxon>Streptophyta</taxon>
        <taxon>Embryophyta</taxon>
        <taxon>Tracheophyta</taxon>
        <taxon>Spermatophyta</taxon>
        <taxon>Magnoliopsida</taxon>
        <taxon>eudicotyledons</taxon>
        <taxon>Gunneridae</taxon>
        <taxon>Pentapetalae</taxon>
        <taxon>rosids</taxon>
        <taxon>fabids</taxon>
        <taxon>Malpighiales</taxon>
        <taxon>Salicaceae</taxon>
        <taxon>Saliceae</taxon>
        <taxon>Salix</taxon>
    </lineage>
</organism>
<dbReference type="InterPro" id="IPR003891">
    <property type="entry name" value="Initiation_fac_eIF4g_MI"/>
</dbReference>
<keyword evidence="5" id="KW-0648">Protein biosynthesis</keyword>
<dbReference type="PANTHER" id="PTHR23253:SF62">
    <property type="entry name" value="MI DOMAIN-CONTAINING PROTEIN"/>
    <property type="match status" value="1"/>
</dbReference>
<proteinExistence type="inferred from homology"/>
<feature type="region of interest" description="Disordered" evidence="8">
    <location>
        <begin position="66"/>
        <end position="86"/>
    </location>
</feature>
<accession>A0A6N2NJW8</accession>
<dbReference type="GO" id="GO:0006417">
    <property type="term" value="P:regulation of translation"/>
    <property type="evidence" value="ECO:0007669"/>
    <property type="project" value="UniProtKB-KW"/>
</dbReference>
<evidence type="ECO:0000256" key="8">
    <source>
        <dbReference type="SAM" id="MobiDB-lite"/>
    </source>
</evidence>
<comment type="similarity">
    <text evidence="1">Belongs to the eukaryotic initiation factor 4G family.</text>
</comment>
<dbReference type="GO" id="GO:0016281">
    <property type="term" value="C:eukaryotic translation initiation factor 4F complex"/>
    <property type="evidence" value="ECO:0007669"/>
    <property type="project" value="TreeGrafter"/>
</dbReference>
<sequence length="1399" mass="154698">MQADQTVISLRPGGGGGSSAARGARFFTPRLDPAYLSDASESFSSFKIENVPEDILKVRQQIESEFSQSRYSEPDKRDWRGRSGPFGEERSWEAIRENKEFSNQQDQLNSQFARAQITANQGVGPARALVKAEVPWSARRGTLSEKERVLKTVKGILNKLTPEKFDLLKGQLIDSGITTPDILKGVISLIFDKAVLEPTFCPMYALLCSDLNEKLLPFPSDEPGGKEITFKRILLNNCQEAFEGDDNLRAEISKLTAPGQEMERRDKERMIRLRTLGNMRLIGELLKQKMVPEKIVHHIVQELLGDDNKMCPAEENVEAICQFFNTIGKQLDKNPKAQQVNDVYFSRMKELTTNPQLAPRFRFMVRDVLDLRANSWVPRREEVKAKTISEIHSEAEKNLGLRPGATAVMRNGRNATAFGGVGPGGFPIGRPGAGGMMPGMPGMMKMPGMPRLDADNWEVPRSQTMPRGNNLGSTQSTGRIPSSFINRAPSLNARLLPQGSGGVLDGKTTLLQGGGTPSQPGFDTRAELIGQTQPVAPAVPAIPSPQTPLPPTTRSNPDDLRRKTISLLEEYFSVQILDEALQCVEELKDPAFHPEVAKEAISLALEKSPPCVGPVIKLLEFLLTKKALTARDIGTGCLLYGSLLDDIGIDLPKAPNNFGELMMFSNLYASCGQWEEANKWREMMNDAGIVKTAGFSVVEVNGKFHKLPSVCILCDAAEENVEAICQFFNTIGKQLDKNPEAQQVNEVYFSRMKELTTNPQLAPRFRFMVRDVLDLRANSWVPRREETPLPPTTRSNPDDLRRKTISLLEEYFSVEILDEALQCVEELKDPAFHPEVAKEAISLALEKSPPCVGPVIKLLEFLLTKKALTARDIGTGCLLYGSLLDDIGIDLPKAPNNFGEVLGNLVVVQGLDFEVLKELLEKKNMLNGDAVQAMVTYVNVQEIGFHADNFTFPILLKAAGRWSSPCIGLALHGQTIKAGFSSHVFVQTALLNMYRSHRRVADACKVFEKLPVKDVVAWNSILDAYASTGKMDDALKVFNSMPLKDLSSFNIMISGYSSTGKTLSARSIFDNMAEKDIVSWNSMILAFIQGEDMERACDLFREMPAKNVITWNTMVKGFLQNQLYGEVLDLFDEMKNTNCLPDYLTVTGVLSACAHSGSLKKGTEAHIYAIDNGLASGPHVTTALIDMYAKCGSIQQGLQVFYKSQVKDIYCWNALISGLALHGHGYAALNLFDKMRNNHTRPDDITFIGLLSACSHSGLVQEGSHLFNSMQNEFGISPKIEHYGCMVDLLSRARHLDWALQLIKAMPFKPGETILGALLSACIVHQDLDVGERVVKLVSSRGNYLSDGELMMFSNLYASCGQWEEANKWRGMMNDAGIVKTAGFSVVEVNGKFHKFLAG</sequence>
<keyword evidence="3" id="KW-0677">Repeat</keyword>
<feature type="repeat" description="PPR" evidence="7">
    <location>
        <begin position="1107"/>
        <end position="1141"/>
    </location>
</feature>
<evidence type="ECO:0000256" key="2">
    <source>
        <dbReference type="ARBA" id="ARBA00022540"/>
    </source>
</evidence>
<dbReference type="EMBL" id="CAADRP010002196">
    <property type="protein sequence ID" value="VFU63233.1"/>
    <property type="molecule type" value="Genomic_DNA"/>
</dbReference>
<name>A0A6N2NJW8_SALVM</name>